<evidence type="ECO:0000313" key="2">
    <source>
        <dbReference type="EMBL" id="CAE1324960.1"/>
    </source>
</evidence>
<keyword evidence="1" id="KW-1133">Transmembrane helix</keyword>
<organism evidence="2 3">
    <name type="scientific">Acanthosepion pharaonis</name>
    <name type="common">Pharaoh cuttlefish</name>
    <name type="synonym">Sepia pharaonis</name>
    <dbReference type="NCBI Taxonomy" id="158019"/>
    <lineage>
        <taxon>Eukaryota</taxon>
        <taxon>Metazoa</taxon>
        <taxon>Spiralia</taxon>
        <taxon>Lophotrochozoa</taxon>
        <taxon>Mollusca</taxon>
        <taxon>Cephalopoda</taxon>
        <taxon>Coleoidea</taxon>
        <taxon>Decapodiformes</taxon>
        <taxon>Sepiida</taxon>
        <taxon>Sepiina</taxon>
        <taxon>Sepiidae</taxon>
        <taxon>Acanthosepion</taxon>
    </lineage>
</organism>
<dbReference type="AlphaFoldDB" id="A0A812EK89"/>
<reference evidence="2" key="1">
    <citation type="submission" date="2021-01" db="EMBL/GenBank/DDBJ databases">
        <authorList>
            <person name="Li R."/>
            <person name="Bekaert M."/>
        </authorList>
    </citation>
    <scope>NUCLEOTIDE SEQUENCE</scope>
    <source>
        <strain evidence="2">Farmed</strain>
    </source>
</reference>
<feature type="transmembrane region" description="Helical" evidence="1">
    <location>
        <begin position="58"/>
        <end position="80"/>
    </location>
</feature>
<evidence type="ECO:0000256" key="1">
    <source>
        <dbReference type="SAM" id="Phobius"/>
    </source>
</evidence>
<feature type="transmembrane region" description="Helical" evidence="1">
    <location>
        <begin position="197"/>
        <end position="223"/>
    </location>
</feature>
<protein>
    <submittedName>
        <fullName evidence="2">Uncharacterized protein</fullName>
    </submittedName>
</protein>
<evidence type="ECO:0000313" key="3">
    <source>
        <dbReference type="Proteomes" id="UP000597762"/>
    </source>
</evidence>
<sequence>MTQLLLSTYKWLLKYSLLICMLGHSWALDNWEHLENFLPLLFVSISTVLFEDSFLSRFHIYICFPLLTNHIFFQIFLSFFRSRMHLTFKLDYFRNSKSMLGAQHLRKLFTGVKFVRSSAQVPAGKRNEEISWGDVSLDYVLSAPPPRQISLPLSLSEIFLSMYRLKTRTHKRVLFSPPTSLSYTHTHNIHSLSFFSVYLSILITISLFLSLSLSFSLSLSLIMGISFKTAALISICFSHISFFFIALPIFSLSRSAFSSSLTFSISLSHSLWTVSLSRWTVSLSRWTVSLFLSLFLSLGL</sequence>
<comment type="caution">
    <text evidence="2">The sequence shown here is derived from an EMBL/GenBank/DDBJ whole genome shotgun (WGS) entry which is preliminary data.</text>
</comment>
<dbReference type="EMBL" id="CAHIKZ030005435">
    <property type="protein sequence ID" value="CAE1324960.1"/>
    <property type="molecule type" value="Genomic_DNA"/>
</dbReference>
<accession>A0A812EK89</accession>
<keyword evidence="1" id="KW-0472">Membrane</keyword>
<feature type="transmembrane region" description="Helical" evidence="1">
    <location>
        <begin position="229"/>
        <end position="250"/>
    </location>
</feature>
<name>A0A812EK89_ACAPH</name>
<keyword evidence="1" id="KW-0812">Transmembrane</keyword>
<feature type="transmembrane region" description="Helical" evidence="1">
    <location>
        <begin position="12"/>
        <end position="28"/>
    </location>
</feature>
<gene>
    <name evidence="2" type="ORF">SPHA_74641</name>
</gene>
<dbReference type="Proteomes" id="UP000597762">
    <property type="component" value="Unassembled WGS sequence"/>
</dbReference>
<proteinExistence type="predicted"/>
<keyword evidence="3" id="KW-1185">Reference proteome</keyword>